<keyword evidence="3" id="KW-1185">Reference proteome</keyword>
<keyword evidence="1" id="KW-1133">Transmembrane helix</keyword>
<evidence type="ECO:0000313" key="3">
    <source>
        <dbReference type="Proteomes" id="UP001208570"/>
    </source>
</evidence>
<proteinExistence type="predicted"/>
<gene>
    <name evidence="2" type="ORF">LSH36_281g10030</name>
</gene>
<accession>A0AAD9N3D2</accession>
<organism evidence="2 3">
    <name type="scientific">Paralvinella palmiformis</name>
    <dbReference type="NCBI Taxonomy" id="53620"/>
    <lineage>
        <taxon>Eukaryota</taxon>
        <taxon>Metazoa</taxon>
        <taxon>Spiralia</taxon>
        <taxon>Lophotrochozoa</taxon>
        <taxon>Annelida</taxon>
        <taxon>Polychaeta</taxon>
        <taxon>Sedentaria</taxon>
        <taxon>Canalipalpata</taxon>
        <taxon>Terebellida</taxon>
        <taxon>Terebelliformia</taxon>
        <taxon>Alvinellidae</taxon>
        <taxon>Paralvinella</taxon>
    </lineage>
</organism>
<keyword evidence="1" id="KW-0812">Transmembrane</keyword>
<evidence type="ECO:0000256" key="1">
    <source>
        <dbReference type="SAM" id="Phobius"/>
    </source>
</evidence>
<feature type="non-terminal residue" evidence="2">
    <location>
        <position position="1"/>
    </location>
</feature>
<evidence type="ECO:0000313" key="2">
    <source>
        <dbReference type="EMBL" id="KAK2153953.1"/>
    </source>
</evidence>
<reference evidence="2" key="1">
    <citation type="journal article" date="2023" name="Mol. Biol. Evol.">
        <title>Third-Generation Sequencing Reveals the Adaptive Role of the Epigenome in Three Deep-Sea Polychaetes.</title>
        <authorList>
            <person name="Perez M."/>
            <person name="Aroh O."/>
            <person name="Sun Y."/>
            <person name="Lan Y."/>
            <person name="Juniper S.K."/>
            <person name="Young C.R."/>
            <person name="Angers B."/>
            <person name="Qian P.Y."/>
        </authorList>
    </citation>
    <scope>NUCLEOTIDE SEQUENCE</scope>
    <source>
        <strain evidence="2">P08H-3</strain>
    </source>
</reference>
<name>A0AAD9N3D2_9ANNE</name>
<feature type="transmembrane region" description="Helical" evidence="1">
    <location>
        <begin position="117"/>
        <end position="137"/>
    </location>
</feature>
<feature type="transmembrane region" description="Helical" evidence="1">
    <location>
        <begin position="6"/>
        <end position="25"/>
    </location>
</feature>
<dbReference type="Proteomes" id="UP001208570">
    <property type="component" value="Unassembled WGS sequence"/>
</dbReference>
<sequence length="165" mass="18245">YWWALAANLVIQAFCLLAMVYKTNWQEEVKKARDRAGLLGELVIERIDRDDDCQSPLSIDPIQGIYHSSKSISPKSPSHLTGSRRRLLSASLTMSEVHVVVEESTEMTLSSVLCRRLACVIVMFVILAAGITCRLLFDVDSIYGDIPYNVSDVSETSSSSSVTVS</sequence>
<protein>
    <submittedName>
        <fullName evidence="2">Uncharacterized protein</fullName>
    </submittedName>
</protein>
<dbReference type="AlphaFoldDB" id="A0AAD9N3D2"/>
<comment type="caution">
    <text evidence="2">The sequence shown here is derived from an EMBL/GenBank/DDBJ whole genome shotgun (WGS) entry which is preliminary data.</text>
</comment>
<dbReference type="EMBL" id="JAODUP010000281">
    <property type="protein sequence ID" value="KAK2153953.1"/>
    <property type="molecule type" value="Genomic_DNA"/>
</dbReference>
<keyword evidence="1" id="KW-0472">Membrane</keyword>